<evidence type="ECO:0000313" key="5">
    <source>
        <dbReference type="Proteomes" id="UP000494165"/>
    </source>
</evidence>
<evidence type="ECO:0008006" key="6">
    <source>
        <dbReference type="Google" id="ProtNLM"/>
    </source>
</evidence>
<dbReference type="EMBL" id="CADEPI010000016">
    <property type="protein sequence ID" value="CAB3364391.1"/>
    <property type="molecule type" value="Genomic_DNA"/>
</dbReference>
<comment type="similarity">
    <text evidence="1">Belongs to the metaxin family.</text>
</comment>
<dbReference type="CDD" id="cd03212">
    <property type="entry name" value="GST_C_Metaxin1_3"/>
    <property type="match status" value="1"/>
</dbReference>
<dbReference type="GO" id="GO:0005634">
    <property type="term" value="C:nucleus"/>
    <property type="evidence" value="ECO:0007669"/>
    <property type="project" value="TreeGrafter"/>
</dbReference>
<dbReference type="GO" id="GO:0031625">
    <property type="term" value="F:ubiquitin protein ligase binding"/>
    <property type="evidence" value="ECO:0007669"/>
    <property type="project" value="TreeGrafter"/>
</dbReference>
<feature type="domain" description="Metaxin glutathione S-transferase" evidence="3">
    <location>
        <begin position="626"/>
        <end position="689"/>
    </location>
</feature>
<dbReference type="Proteomes" id="UP000494165">
    <property type="component" value="Unassembled WGS sequence"/>
</dbReference>
<organism evidence="4 5">
    <name type="scientific">Cloeon dipterum</name>
    <dbReference type="NCBI Taxonomy" id="197152"/>
    <lineage>
        <taxon>Eukaryota</taxon>
        <taxon>Metazoa</taxon>
        <taxon>Ecdysozoa</taxon>
        <taxon>Arthropoda</taxon>
        <taxon>Hexapoda</taxon>
        <taxon>Insecta</taxon>
        <taxon>Pterygota</taxon>
        <taxon>Palaeoptera</taxon>
        <taxon>Ephemeroptera</taxon>
        <taxon>Pisciforma</taxon>
        <taxon>Baetidae</taxon>
        <taxon>Cloeon</taxon>
    </lineage>
</organism>
<dbReference type="InterPro" id="IPR033468">
    <property type="entry name" value="Metaxin_GST"/>
</dbReference>
<dbReference type="GO" id="GO:0031461">
    <property type="term" value="C:cullin-RING ubiquitin ligase complex"/>
    <property type="evidence" value="ECO:0007669"/>
    <property type="project" value="TreeGrafter"/>
</dbReference>
<dbReference type="AlphaFoldDB" id="A0A8S1C815"/>
<evidence type="ECO:0000313" key="4">
    <source>
        <dbReference type="EMBL" id="CAB3364391.1"/>
    </source>
</evidence>
<dbReference type="SUPFAM" id="SSF47616">
    <property type="entry name" value="GST C-terminal domain-like"/>
    <property type="match status" value="1"/>
</dbReference>
<dbReference type="Pfam" id="PF10568">
    <property type="entry name" value="Tom37"/>
    <property type="match status" value="1"/>
</dbReference>
<feature type="domain" description="Mitochondrial outer membrane transport complex Sam37/metaxin N-terminal" evidence="2">
    <location>
        <begin position="529"/>
        <end position="599"/>
    </location>
</feature>
<dbReference type="OrthoDB" id="18339at2759"/>
<comment type="caution">
    <text evidence="4">The sequence shown here is derived from an EMBL/GenBank/DDBJ whole genome shotgun (WGS) entry which is preliminary data.</text>
</comment>
<dbReference type="PANTHER" id="PTHR13374">
    <property type="entry name" value="DET1 HOMOLOG DE-ETIOLATED-1 HOMOLOG"/>
    <property type="match status" value="1"/>
</dbReference>
<dbReference type="InterPro" id="IPR036282">
    <property type="entry name" value="Glutathione-S-Trfase_C_sf"/>
</dbReference>
<name>A0A8S1C815_9INSE</name>
<reference evidence="4 5" key="1">
    <citation type="submission" date="2020-04" db="EMBL/GenBank/DDBJ databases">
        <authorList>
            <person name="Alioto T."/>
            <person name="Alioto T."/>
            <person name="Gomez Garrido J."/>
        </authorList>
    </citation>
    <scope>NUCLEOTIDE SEQUENCE [LARGE SCALE GENOMIC DNA]</scope>
</reference>
<proteinExistence type="inferred from homology"/>
<evidence type="ECO:0000256" key="1">
    <source>
        <dbReference type="ARBA" id="ARBA00009170"/>
    </source>
</evidence>
<dbReference type="GO" id="GO:0001401">
    <property type="term" value="C:SAM complex"/>
    <property type="evidence" value="ECO:0007669"/>
    <property type="project" value="InterPro"/>
</dbReference>
<dbReference type="InterPro" id="IPR019138">
    <property type="entry name" value="De-etiolated_protein_1_Det1"/>
</dbReference>
<dbReference type="GO" id="GO:0016567">
    <property type="term" value="P:protein ubiquitination"/>
    <property type="evidence" value="ECO:0007669"/>
    <property type="project" value="TreeGrafter"/>
</dbReference>
<evidence type="ECO:0000259" key="3">
    <source>
        <dbReference type="Pfam" id="PF17171"/>
    </source>
</evidence>
<gene>
    <name evidence="4" type="ORF">CLODIP_2_CD09263</name>
</gene>
<protein>
    <recommendedName>
        <fullName evidence="6">Metaxin glutathione S-transferase domain-containing protein</fullName>
    </recommendedName>
</protein>
<dbReference type="GO" id="GO:0032436">
    <property type="term" value="P:positive regulation of proteasomal ubiquitin-dependent protein catabolic process"/>
    <property type="evidence" value="ECO:0007669"/>
    <property type="project" value="TreeGrafter"/>
</dbReference>
<dbReference type="InterPro" id="IPR019564">
    <property type="entry name" value="Sam37/metaxin_N"/>
</dbReference>
<dbReference type="Pfam" id="PF17171">
    <property type="entry name" value="GST_C_6"/>
    <property type="match status" value="1"/>
</dbReference>
<keyword evidence="5" id="KW-1185">Reference proteome</keyword>
<dbReference type="GO" id="GO:1990756">
    <property type="term" value="F:ubiquitin-like ligase-substrate adaptor activity"/>
    <property type="evidence" value="ECO:0007669"/>
    <property type="project" value="TreeGrafter"/>
</dbReference>
<evidence type="ECO:0000259" key="2">
    <source>
        <dbReference type="Pfam" id="PF10568"/>
    </source>
</evidence>
<sequence length="772" mass="88904">MKSPKSPQNLTRDFYQSVFPNLTLANIDTPPVFLRKFNPIGSHLLAFSSDQTSIEIYKYLGPSAAGSALHKFNGDCVDFAEFNRNQNRINIFELFFKRKWMVNLAQSGEQLNRECSLFTDDSKYVIVCSSAFVDGNSGDQQQSSFFNVYSNNEAVTPHNSFRLEDYTIFLVDIENGRLCDTISFKTDKIYLSHNQGIYLLNDTLAVLSVQHQSIYLLKLLNGKFLPVQKIGRFCFPGDEEQLLSIVPSAVPPYREATINSLKHRLLAFLYHKAKDASQQMGTLYELRKFYQYFDHIRSLKLWKMQLLDEDHLLLKYADEDVVTMKTLEPNSATSFFVVYNISKATILAVYENSAEEMLALLENFCDYFRNTKMHKNFACSPSNSIHARHIMQRLKQTIVSARFGGPTEAIKRLLCQLPVSAQSFTSSPYLDNSLFSYDEKRVSMMERPKCCGEYPIRFYGRDFLANCLKILLTQDVHTDDLRRVGWRLGTSVSRHSMHQDYDVRSNMWSTGPVPNRPNPFLFTLWKASSYLHRKNFGPTQLVESQRCETVSYAAYLEEKLLPALLHIWWVNEKNYIELTRPWYAKALRLPFNFYYPGRYEQDAKLRLQSCYNGTPDEIETQVYNDAEQCLNSLSQKLGDSQYFGGNCPFALDATIFAYLAPLLRAPFPSNRLQNHLKNCRTLVEFCKRVSQLYFENSFNKYDAEKKKAEAVKKETDEDFPNQKRNWLVAAIFATAAMTGYLFSQGMLQISLQPQKSSAKLVTKAVKGSAKTF</sequence>
<accession>A0A8S1C815</accession>
<dbReference type="PANTHER" id="PTHR13374:SF3">
    <property type="entry name" value="DET1 HOMOLOG"/>
    <property type="match status" value="1"/>
</dbReference>
<dbReference type="Pfam" id="PF09737">
    <property type="entry name" value="Det1"/>
    <property type="match status" value="1"/>
</dbReference>